<dbReference type="CDD" id="cd12797">
    <property type="entry name" value="M23_peptidase"/>
    <property type="match status" value="1"/>
</dbReference>
<evidence type="ECO:0000259" key="1">
    <source>
        <dbReference type="PROSITE" id="PS51782"/>
    </source>
</evidence>
<dbReference type="PANTHER" id="PTHR21666">
    <property type="entry name" value="PEPTIDASE-RELATED"/>
    <property type="match status" value="1"/>
</dbReference>
<proteinExistence type="predicted"/>
<dbReference type="Gene3D" id="3.10.350.10">
    <property type="entry name" value="LysM domain"/>
    <property type="match status" value="1"/>
</dbReference>
<dbReference type="InterPro" id="IPR050570">
    <property type="entry name" value="Cell_wall_metabolism_enzyme"/>
</dbReference>
<dbReference type="InterPro" id="IPR018392">
    <property type="entry name" value="LysM"/>
</dbReference>
<dbReference type="Proteomes" id="UP001501496">
    <property type="component" value="Unassembled WGS sequence"/>
</dbReference>
<dbReference type="InterPro" id="IPR011055">
    <property type="entry name" value="Dup_hybrid_motif"/>
</dbReference>
<gene>
    <name evidence="2" type="ORF">GCM10022291_06430</name>
</gene>
<organism evidence="2 3">
    <name type="scientific">Postechiella marina</name>
    <dbReference type="NCBI Taxonomy" id="943941"/>
    <lineage>
        <taxon>Bacteria</taxon>
        <taxon>Pseudomonadati</taxon>
        <taxon>Bacteroidota</taxon>
        <taxon>Flavobacteriia</taxon>
        <taxon>Flavobacteriales</taxon>
        <taxon>Flavobacteriaceae</taxon>
        <taxon>Postechiella</taxon>
    </lineage>
</organism>
<dbReference type="InterPro" id="IPR016047">
    <property type="entry name" value="M23ase_b-sheet_dom"/>
</dbReference>
<name>A0ABP8C1W8_9FLAO</name>
<dbReference type="Gene3D" id="2.70.70.10">
    <property type="entry name" value="Glucose Permease (Domain IIA)"/>
    <property type="match status" value="1"/>
</dbReference>
<dbReference type="RefSeq" id="WP_344786623.1">
    <property type="nucleotide sequence ID" value="NZ_BAABCA010000001.1"/>
</dbReference>
<dbReference type="EMBL" id="BAABCA010000001">
    <property type="protein sequence ID" value="GAA4232194.1"/>
    <property type="molecule type" value="Genomic_DNA"/>
</dbReference>
<reference evidence="3" key="1">
    <citation type="journal article" date="2019" name="Int. J. Syst. Evol. Microbiol.">
        <title>The Global Catalogue of Microorganisms (GCM) 10K type strain sequencing project: providing services to taxonomists for standard genome sequencing and annotation.</title>
        <authorList>
            <consortium name="The Broad Institute Genomics Platform"/>
            <consortium name="The Broad Institute Genome Sequencing Center for Infectious Disease"/>
            <person name="Wu L."/>
            <person name="Ma J."/>
        </authorList>
    </citation>
    <scope>NUCLEOTIDE SEQUENCE [LARGE SCALE GENOMIC DNA]</scope>
    <source>
        <strain evidence="3">JCM 17630</strain>
    </source>
</reference>
<keyword evidence="3" id="KW-1185">Reference proteome</keyword>
<dbReference type="SUPFAM" id="SSF51261">
    <property type="entry name" value="Duplicated hybrid motif"/>
    <property type="match status" value="1"/>
</dbReference>
<evidence type="ECO:0000313" key="3">
    <source>
        <dbReference type="Proteomes" id="UP001501496"/>
    </source>
</evidence>
<dbReference type="PANTHER" id="PTHR21666:SF270">
    <property type="entry name" value="MUREIN HYDROLASE ACTIVATOR ENVC"/>
    <property type="match status" value="1"/>
</dbReference>
<dbReference type="Pfam" id="PF01476">
    <property type="entry name" value="LysM"/>
    <property type="match status" value="1"/>
</dbReference>
<evidence type="ECO:0000313" key="2">
    <source>
        <dbReference type="EMBL" id="GAA4232194.1"/>
    </source>
</evidence>
<dbReference type="SUPFAM" id="SSF54106">
    <property type="entry name" value="LysM domain"/>
    <property type="match status" value="1"/>
</dbReference>
<dbReference type="CDD" id="cd00118">
    <property type="entry name" value="LysM"/>
    <property type="match status" value="1"/>
</dbReference>
<feature type="domain" description="LysM" evidence="1">
    <location>
        <begin position="257"/>
        <end position="301"/>
    </location>
</feature>
<dbReference type="PROSITE" id="PS51782">
    <property type="entry name" value="LYSM"/>
    <property type="match status" value="1"/>
</dbReference>
<dbReference type="SMART" id="SM00257">
    <property type="entry name" value="LysM"/>
    <property type="match status" value="1"/>
</dbReference>
<accession>A0ABP8C1W8</accession>
<protein>
    <recommendedName>
        <fullName evidence="1">LysM domain-containing protein</fullName>
    </recommendedName>
</protein>
<comment type="caution">
    <text evidence="2">The sequence shown here is derived from an EMBL/GenBank/DDBJ whole genome shotgun (WGS) entry which is preliminary data.</text>
</comment>
<dbReference type="Pfam" id="PF01551">
    <property type="entry name" value="Peptidase_M23"/>
    <property type="match status" value="1"/>
</dbReference>
<sequence>MKNIITFICLLVICQTINSQNIIEIRQKLDSITNSYLIKSIKKSEKLAYSDIDITAEKWDNINFDPYRYEFKKQPFQIKFLDTTYASPVYGKKVVTSHYGWRRGRAHKGIDIDLVTGDSVRSMFSGIVRFARYSRGHGRTVIVRHFNGLETAYAHLSKYTVKANDTVKKGQVIGTGGTSGNARGSHLHLTVSYKGNFINPEYVFDFSENNKVRAKDLWVTRKWVSSQYHTSKIQSHLDLLTTKDMAIASHKKDNQRKIHVVSRGDTLSGISSKYRVSLSKLCKNNAIRKTSVLKIGQKLIVNL</sequence>
<dbReference type="InterPro" id="IPR036779">
    <property type="entry name" value="LysM_dom_sf"/>
</dbReference>